<evidence type="ECO:0000256" key="6">
    <source>
        <dbReference type="ARBA" id="ARBA00023054"/>
    </source>
</evidence>
<evidence type="ECO:0000259" key="8">
    <source>
        <dbReference type="Pfam" id="PF07928"/>
    </source>
</evidence>
<accession>A0ABR3QYL5</accession>
<feature type="compositionally biased region" description="Basic and acidic residues" evidence="7">
    <location>
        <begin position="1086"/>
        <end position="1097"/>
    </location>
</feature>
<feature type="region of interest" description="Disordered" evidence="7">
    <location>
        <begin position="253"/>
        <end position="274"/>
    </location>
</feature>
<feature type="region of interest" description="Disordered" evidence="7">
    <location>
        <begin position="1"/>
        <end position="59"/>
    </location>
</feature>
<evidence type="ECO:0000256" key="7">
    <source>
        <dbReference type="SAM" id="MobiDB-lite"/>
    </source>
</evidence>
<feature type="compositionally biased region" description="Low complexity" evidence="7">
    <location>
        <begin position="1"/>
        <end position="15"/>
    </location>
</feature>
<proteinExistence type="inferred from homology"/>
<evidence type="ECO:0000256" key="2">
    <source>
        <dbReference type="ARBA" id="ARBA00009150"/>
    </source>
</evidence>
<organism evidence="9 10">
    <name type="scientific">Paraconiothyrium brasiliense</name>
    <dbReference type="NCBI Taxonomy" id="300254"/>
    <lineage>
        <taxon>Eukaryota</taxon>
        <taxon>Fungi</taxon>
        <taxon>Dikarya</taxon>
        <taxon>Ascomycota</taxon>
        <taxon>Pezizomycotina</taxon>
        <taxon>Dothideomycetes</taxon>
        <taxon>Pleosporomycetidae</taxon>
        <taxon>Pleosporales</taxon>
        <taxon>Massarineae</taxon>
        <taxon>Didymosphaeriaceae</taxon>
        <taxon>Paraconiothyrium</taxon>
    </lineage>
</organism>
<feature type="compositionally biased region" description="Low complexity" evidence="7">
    <location>
        <begin position="187"/>
        <end position="200"/>
    </location>
</feature>
<sequence length="1111" mass="122436">MSSSPRRSSQESFEFLSPNISQGQFPFPQQHDWTVRPNSTGGGRYQPRRGSTSSSIHSVGGALDTAFKGSMGPVREQNNNAISTLLQPPIVRTGMLPHTVQTAMSSSHRPPSTKEIPPVTLANIPHVESSAFNPYLSQIGNLYEAFQRVKAESDDAASILRKDSVKKDDVSDALERGLYAGSPAATPKLSSSAFSPSGSPKSKRRASGSKRALPSVTPLSTIPNVYFDENFHLENPRTFDVVSERSEVVRPVRTKSGDDLNDGNGSLEAPQPPGRKALATNAILQEKLSWYMDTVEVHLISSISTASTSFFAALGSLRELQSEASESVERIKTLRGDLKRLDDQMAIGGLKIVDMKRRRENLRKLTHATDQLQAVITGLSVCDETVDKGALESAMTRLDAVERLICGTLDTTDMIATSWIQPPCPRAIVDLRNLRALEGVSEGIQQLRFRIGKGFEQRFVETLRTDLREHVKHTSKRDTLERWAKTSLRGRGDHQRFKSTLPAYLTTSNKFRSDLRADLVGLSGSNFTNQASATFRDAIVREMKLLIRKYLPSSTDDDAESMTSVSTRGGRGYSQQDKNSILARNLRAMDPADAEEFFTGIFTDIGEALRRLSVQVKVLLDVTSGVSTPPASSGGLRSPPRSPYMSSIDGAMGAASNPMDMNGLQEELMQALDMSSLLGQAVDAAQTQVTKLLKVRAEVTSNLPLNRFLRYFNLCRLFADECEAVSGRSGAALKGVVNTHITEFVSKFGDNEKQGLAKAMDSDRWEPKDFDEHDKEVLARILKGMESDPLEWLQAGSILDEVEDRGTANGSARLNGTSTEKDKKSPAPAYVDEEKYIISNSSTVVIRGIERFEILLTAMPNMTSDISMVLCDYIKLFNSRLCQLILGAGAMHSAGLKNINTKHLAIASQTLSFVIALLPYLRECARRHATANKSTLGEFDNVKRLLHDQQQSIHEKLIDIMSNRATVHVRNLKKIEWDTEAETKKDISPNMETLTKETVTLHKVINKYLHEMQVRMIMAPVFESYRDQLGKVFKEASVKTDLGRQRLLRDAKLFDAKLKHIDGAGNTGMYLIQLVEGKVVAPSEPAGKKSDEAKDEGQPDIAAVEPSESAS</sequence>
<feature type="region of interest" description="Disordered" evidence="7">
    <location>
        <begin position="555"/>
        <end position="575"/>
    </location>
</feature>
<comment type="caution">
    <text evidence="9">The sequence shown here is derived from an EMBL/GenBank/DDBJ whole genome shotgun (WGS) entry which is preliminary data.</text>
</comment>
<name>A0ABR3QYL5_9PLEO</name>
<keyword evidence="4" id="KW-0653">Protein transport</keyword>
<evidence type="ECO:0000256" key="3">
    <source>
        <dbReference type="ARBA" id="ARBA00022448"/>
    </source>
</evidence>
<gene>
    <name evidence="9" type="ORF">SLS60_008566</name>
</gene>
<dbReference type="InterPro" id="IPR039745">
    <property type="entry name" value="Vps54"/>
</dbReference>
<evidence type="ECO:0000313" key="10">
    <source>
        <dbReference type="Proteomes" id="UP001521785"/>
    </source>
</evidence>
<dbReference type="InterPro" id="IPR012501">
    <property type="entry name" value="Vps54_C"/>
</dbReference>
<feature type="domain" description="Vacuolar protein sorting-associated protein 54 C-terminal" evidence="8">
    <location>
        <begin position="833"/>
        <end position="964"/>
    </location>
</feature>
<dbReference type="EMBL" id="JAKJXO020000013">
    <property type="protein sequence ID" value="KAL1596984.1"/>
    <property type="molecule type" value="Genomic_DNA"/>
</dbReference>
<protein>
    <recommendedName>
        <fullName evidence="8">Vacuolar protein sorting-associated protein 54 C-terminal domain-containing protein</fullName>
    </recommendedName>
</protein>
<dbReference type="Proteomes" id="UP001521785">
    <property type="component" value="Unassembled WGS sequence"/>
</dbReference>
<keyword evidence="10" id="KW-1185">Reference proteome</keyword>
<reference evidence="9 10" key="1">
    <citation type="submission" date="2024-02" db="EMBL/GenBank/DDBJ databases">
        <title>De novo assembly and annotation of 12 fungi associated with fruit tree decline syndrome in Ontario, Canada.</title>
        <authorList>
            <person name="Sulman M."/>
            <person name="Ellouze W."/>
            <person name="Ilyukhin E."/>
        </authorList>
    </citation>
    <scope>NUCLEOTIDE SEQUENCE [LARGE SCALE GENOMIC DNA]</scope>
    <source>
        <strain evidence="9 10">M42-189</strain>
    </source>
</reference>
<evidence type="ECO:0000256" key="4">
    <source>
        <dbReference type="ARBA" id="ARBA00022927"/>
    </source>
</evidence>
<evidence type="ECO:0000313" key="9">
    <source>
        <dbReference type="EMBL" id="KAL1596984.1"/>
    </source>
</evidence>
<evidence type="ECO:0000256" key="1">
    <source>
        <dbReference type="ARBA" id="ARBA00004601"/>
    </source>
</evidence>
<feature type="compositionally biased region" description="Polar residues" evidence="7">
    <location>
        <begin position="561"/>
        <end position="575"/>
    </location>
</feature>
<dbReference type="Pfam" id="PF07928">
    <property type="entry name" value="Vps54"/>
    <property type="match status" value="1"/>
</dbReference>
<keyword evidence="3" id="KW-0813">Transport</keyword>
<feature type="region of interest" description="Disordered" evidence="7">
    <location>
        <begin position="181"/>
        <end position="215"/>
    </location>
</feature>
<dbReference type="PANTHER" id="PTHR12965">
    <property type="entry name" value="VACUOLAR PROTEIN SORTING 54"/>
    <property type="match status" value="1"/>
</dbReference>
<keyword evidence="5" id="KW-0333">Golgi apparatus</keyword>
<keyword evidence="6" id="KW-0175">Coiled coil</keyword>
<evidence type="ECO:0000256" key="5">
    <source>
        <dbReference type="ARBA" id="ARBA00023034"/>
    </source>
</evidence>
<feature type="region of interest" description="Disordered" evidence="7">
    <location>
        <begin position="1082"/>
        <end position="1111"/>
    </location>
</feature>
<dbReference type="PANTHER" id="PTHR12965:SF0">
    <property type="entry name" value="VACUOLAR PROTEIN SORTING-ASSOCIATED PROTEIN 54"/>
    <property type="match status" value="1"/>
</dbReference>
<comment type="similarity">
    <text evidence="2">Belongs to the VPS54 family.</text>
</comment>
<comment type="subcellular location">
    <subcellularLocation>
        <location evidence="1">Golgi apparatus</location>
        <location evidence="1">trans-Golgi network</location>
    </subcellularLocation>
</comment>